<accession>A0A0A8XW09</accession>
<organism evidence="1">
    <name type="scientific">Arundo donax</name>
    <name type="common">Giant reed</name>
    <name type="synonym">Donax arundinaceus</name>
    <dbReference type="NCBI Taxonomy" id="35708"/>
    <lineage>
        <taxon>Eukaryota</taxon>
        <taxon>Viridiplantae</taxon>
        <taxon>Streptophyta</taxon>
        <taxon>Embryophyta</taxon>
        <taxon>Tracheophyta</taxon>
        <taxon>Spermatophyta</taxon>
        <taxon>Magnoliopsida</taxon>
        <taxon>Liliopsida</taxon>
        <taxon>Poales</taxon>
        <taxon>Poaceae</taxon>
        <taxon>PACMAD clade</taxon>
        <taxon>Arundinoideae</taxon>
        <taxon>Arundineae</taxon>
        <taxon>Arundo</taxon>
    </lineage>
</organism>
<reference evidence="1" key="1">
    <citation type="submission" date="2014-09" db="EMBL/GenBank/DDBJ databases">
        <authorList>
            <person name="Magalhaes I.L.F."/>
            <person name="Oliveira U."/>
            <person name="Santos F.R."/>
            <person name="Vidigal T.H.D.A."/>
            <person name="Brescovit A.D."/>
            <person name="Santos A.J."/>
        </authorList>
    </citation>
    <scope>NUCLEOTIDE SEQUENCE</scope>
    <source>
        <tissue evidence="1">Shoot tissue taken approximately 20 cm above the soil surface</tissue>
    </source>
</reference>
<dbReference type="AlphaFoldDB" id="A0A0A8XW09"/>
<dbReference type="EMBL" id="GBRH01281030">
    <property type="protein sequence ID" value="JAD16865.1"/>
    <property type="molecule type" value="Transcribed_RNA"/>
</dbReference>
<sequence length="92" mass="9896">METLIFSTIQSNSREYIVLANASLLASAEAGSSVLIIISSGVTITRVISAFSKLLQSHFNSSAAVLRWILDLSSLITDESISVPLAKFILPR</sequence>
<proteinExistence type="predicted"/>
<reference evidence="1" key="2">
    <citation type="journal article" date="2015" name="Data Brief">
        <title>Shoot transcriptome of the giant reed, Arundo donax.</title>
        <authorList>
            <person name="Barrero R.A."/>
            <person name="Guerrero F.D."/>
            <person name="Moolhuijzen P."/>
            <person name="Goolsby J.A."/>
            <person name="Tidwell J."/>
            <person name="Bellgard S.E."/>
            <person name="Bellgard M.I."/>
        </authorList>
    </citation>
    <scope>NUCLEOTIDE SEQUENCE</scope>
    <source>
        <tissue evidence="1">Shoot tissue taken approximately 20 cm above the soil surface</tissue>
    </source>
</reference>
<protein>
    <submittedName>
        <fullName evidence="1">Myo1</fullName>
    </submittedName>
</protein>
<evidence type="ECO:0000313" key="1">
    <source>
        <dbReference type="EMBL" id="JAD16865.1"/>
    </source>
</evidence>
<name>A0A0A8XW09_ARUDO</name>